<feature type="compositionally biased region" description="Basic and acidic residues" evidence="7">
    <location>
        <begin position="343"/>
        <end position="375"/>
    </location>
</feature>
<evidence type="ECO:0000256" key="6">
    <source>
        <dbReference type="SAM" id="Coils"/>
    </source>
</evidence>
<dbReference type="VEuPathDB" id="PlasmoDB:C922_03848"/>
<feature type="compositionally biased region" description="Low complexity" evidence="7">
    <location>
        <begin position="109"/>
        <end position="121"/>
    </location>
</feature>
<dbReference type="PROSITE" id="PS50171">
    <property type="entry name" value="ZF_MATRIN"/>
    <property type="match status" value="1"/>
</dbReference>
<evidence type="ECO:0000256" key="4">
    <source>
        <dbReference type="ARBA" id="ARBA00022833"/>
    </source>
</evidence>
<dbReference type="SMART" id="SM00451">
    <property type="entry name" value="ZnF_U1"/>
    <property type="match status" value="1"/>
</dbReference>
<evidence type="ECO:0000256" key="1">
    <source>
        <dbReference type="ARBA" id="ARBA00004123"/>
    </source>
</evidence>
<dbReference type="PANTHER" id="PTHR13173">
    <property type="entry name" value="WW DOMAIN BINDING PROTEIN 4"/>
    <property type="match status" value="1"/>
</dbReference>
<keyword evidence="5" id="KW-0539">Nucleus</keyword>
<feature type="domain" description="Matrin-type" evidence="8">
    <location>
        <begin position="11"/>
        <end position="42"/>
    </location>
</feature>
<evidence type="ECO:0000259" key="8">
    <source>
        <dbReference type="PROSITE" id="PS50171"/>
    </source>
</evidence>
<dbReference type="AlphaFoldDB" id="W7A2F2"/>
<keyword evidence="2" id="KW-0479">Metal-binding</keyword>
<keyword evidence="4" id="KW-0862">Zinc</keyword>
<dbReference type="EMBL" id="KI965476">
    <property type="protein sequence ID" value="EUD65865.1"/>
    <property type="molecule type" value="Genomic_DNA"/>
</dbReference>
<dbReference type="GO" id="GO:0071011">
    <property type="term" value="C:precatalytic spliceosome"/>
    <property type="evidence" value="ECO:0007669"/>
    <property type="project" value="TreeGrafter"/>
</dbReference>
<dbReference type="PANTHER" id="PTHR13173:SF10">
    <property type="entry name" value="WW DOMAIN-BINDING PROTEIN 4"/>
    <property type="match status" value="1"/>
</dbReference>
<feature type="coiled-coil region" evidence="6">
    <location>
        <begin position="37"/>
        <end position="78"/>
    </location>
</feature>
<dbReference type="GeneID" id="20039122"/>
<dbReference type="Proteomes" id="UP000030640">
    <property type="component" value="Unassembled WGS sequence"/>
</dbReference>
<proteinExistence type="predicted"/>
<dbReference type="GO" id="GO:0003723">
    <property type="term" value="F:RNA binding"/>
    <property type="evidence" value="ECO:0007669"/>
    <property type="project" value="TreeGrafter"/>
</dbReference>
<reference evidence="9 10" key="1">
    <citation type="submission" date="2013-02" db="EMBL/GenBank/DDBJ databases">
        <title>The Genome Sequence of Plasmodium inui San Antonio 1.</title>
        <authorList>
            <consortium name="The Broad Institute Genome Sequencing Platform"/>
            <consortium name="The Broad Institute Genome Sequencing Center for Infectious Disease"/>
            <person name="Neafsey D."/>
            <person name="Cheeseman I."/>
            <person name="Volkman S."/>
            <person name="Adams J."/>
            <person name="Walker B."/>
            <person name="Young S.K."/>
            <person name="Zeng Q."/>
            <person name="Gargeya S."/>
            <person name="Fitzgerald M."/>
            <person name="Haas B."/>
            <person name="Abouelleil A."/>
            <person name="Alvarado L."/>
            <person name="Arachchi H.M."/>
            <person name="Berlin A.M."/>
            <person name="Chapman S.B."/>
            <person name="Dewar J."/>
            <person name="Goldberg J."/>
            <person name="Griggs A."/>
            <person name="Gujja S."/>
            <person name="Hansen M."/>
            <person name="Howarth C."/>
            <person name="Imamovic A."/>
            <person name="Larimer J."/>
            <person name="McCowan C."/>
            <person name="Murphy C."/>
            <person name="Neiman D."/>
            <person name="Pearson M."/>
            <person name="Priest M."/>
            <person name="Roberts A."/>
            <person name="Saif S."/>
            <person name="Shea T."/>
            <person name="Sisk P."/>
            <person name="Sykes S."/>
            <person name="Wortman J."/>
            <person name="Nusbaum C."/>
            <person name="Birren B."/>
        </authorList>
    </citation>
    <scope>NUCLEOTIDE SEQUENCE [LARGE SCALE GENOMIC DNA]</scope>
    <source>
        <strain evidence="9 10">San Antonio 1</strain>
    </source>
</reference>
<evidence type="ECO:0000256" key="2">
    <source>
        <dbReference type="ARBA" id="ARBA00022723"/>
    </source>
</evidence>
<accession>W7A2F2</accession>
<protein>
    <recommendedName>
        <fullName evidence="8">Matrin-type domain-containing protein</fullName>
    </recommendedName>
</protein>
<keyword evidence="6" id="KW-0175">Coiled coil</keyword>
<sequence length="555" mass="64390">MTDYWVSTKKHYCETCNCWLSGHKVNIKNHEKSARHIENLKKVISESFKRKEQETKEKEVLEKELKKLENVEKKLLSDLNKNETSLHRSGDITLNVSNAHSNSRIGHRNSSSNNEQISTSSIACNSNPASRKKWLLMIHEDTGSLVFFNRLKNEIVHDKPKDFFEHFPEHESFVEQSGWYKYFDYNSSNFYYFNIYSSKSVWEYSLRRIKSLMDFINRCEQAAQNNISSGSDTEVASLSMNAGPVDSPHHFHFGGPPYYVNYAQMFPKHSYNGYATYNSLMNPIETASQIPQDTKDGMIQQRSNSGDRNIPVSDESRVNSSIHHDILHNASPARWANQVGGDGARHAKVTDTQGRDRSPGGRNAMKEGNPKEKTLPCEMSGNEFRNSRKHFEDKKKRANISLSFKGKESGATPRHGRNEEERKSNMGGDDQIVQRSTVRQDESAKPGPWEVVENKDVETISNEHIEQIFYNVKSKEEIEKEEIAQLEEDIRYEYSEYNEFYIKKKELENEEIYLNQEFKFVDKPIYKKVIDKNRDKKVDFARRSIKGMKNKKKIS</sequence>
<evidence type="ECO:0000313" key="10">
    <source>
        <dbReference type="Proteomes" id="UP000030640"/>
    </source>
</evidence>
<organism evidence="9 10">
    <name type="scientific">Plasmodium inui San Antonio 1</name>
    <dbReference type="NCBI Taxonomy" id="1237626"/>
    <lineage>
        <taxon>Eukaryota</taxon>
        <taxon>Sar</taxon>
        <taxon>Alveolata</taxon>
        <taxon>Apicomplexa</taxon>
        <taxon>Aconoidasida</taxon>
        <taxon>Haemosporida</taxon>
        <taxon>Plasmodiidae</taxon>
        <taxon>Plasmodium</taxon>
        <taxon>Plasmodium (Plasmodium)</taxon>
    </lineage>
</organism>
<gene>
    <name evidence="9" type="ORF">C922_03848</name>
</gene>
<feature type="compositionally biased region" description="Basic and acidic residues" evidence="7">
    <location>
        <begin position="385"/>
        <end position="395"/>
    </location>
</feature>
<dbReference type="OrthoDB" id="191651at2759"/>
<dbReference type="GO" id="GO:0000398">
    <property type="term" value="P:mRNA splicing, via spliceosome"/>
    <property type="evidence" value="ECO:0007669"/>
    <property type="project" value="InterPro"/>
</dbReference>
<dbReference type="GO" id="GO:0008270">
    <property type="term" value="F:zinc ion binding"/>
    <property type="evidence" value="ECO:0007669"/>
    <property type="project" value="UniProtKB-KW"/>
</dbReference>
<comment type="subcellular location">
    <subcellularLocation>
        <location evidence="1">Nucleus</location>
    </subcellularLocation>
</comment>
<feature type="region of interest" description="Disordered" evidence="7">
    <location>
        <begin position="97"/>
        <end position="124"/>
    </location>
</feature>
<keyword evidence="10" id="KW-1185">Reference proteome</keyword>
<dbReference type="InterPro" id="IPR040023">
    <property type="entry name" value="WBP4"/>
</dbReference>
<evidence type="ECO:0000256" key="7">
    <source>
        <dbReference type="SAM" id="MobiDB-lite"/>
    </source>
</evidence>
<evidence type="ECO:0000256" key="5">
    <source>
        <dbReference type="ARBA" id="ARBA00023242"/>
    </source>
</evidence>
<dbReference type="InterPro" id="IPR000690">
    <property type="entry name" value="Matrin/U1-C_Znf_C2H2"/>
</dbReference>
<dbReference type="InterPro" id="IPR003604">
    <property type="entry name" value="Matrin/U1-like-C_Znf_C2H2"/>
</dbReference>
<dbReference type="RefSeq" id="XP_008817659.1">
    <property type="nucleotide sequence ID" value="XM_008819437.1"/>
</dbReference>
<evidence type="ECO:0000256" key="3">
    <source>
        <dbReference type="ARBA" id="ARBA00022771"/>
    </source>
</evidence>
<name>W7A2F2_9APIC</name>
<feature type="region of interest" description="Disordered" evidence="7">
    <location>
        <begin position="335"/>
        <end position="448"/>
    </location>
</feature>
<evidence type="ECO:0000313" key="9">
    <source>
        <dbReference type="EMBL" id="EUD65865.1"/>
    </source>
</evidence>
<keyword evidence="3" id="KW-0863">Zinc-finger</keyword>